<gene>
    <name evidence="2" type="ORF">MPC4_400018</name>
</gene>
<feature type="compositionally biased region" description="Basic and acidic residues" evidence="1">
    <location>
        <begin position="17"/>
        <end position="29"/>
    </location>
</feature>
<proteinExistence type="predicted"/>
<evidence type="ECO:0000256" key="1">
    <source>
        <dbReference type="SAM" id="MobiDB-lite"/>
    </source>
</evidence>
<reference evidence="2 3" key="1">
    <citation type="submission" date="2019-05" db="EMBL/GenBank/DDBJ databases">
        <authorList>
            <person name="Farhan Ul Haque M."/>
        </authorList>
    </citation>
    <scope>NUCLEOTIDE SEQUENCE [LARGE SCALE GENOMIC DNA]</scope>
    <source>
        <strain evidence="2">2</strain>
    </source>
</reference>
<comment type="caution">
    <text evidence="2">The sequence shown here is derived from an EMBL/GenBank/DDBJ whole genome shotgun (WGS) entry which is preliminary data.</text>
</comment>
<name>A0A8B6M9E2_METTU</name>
<dbReference type="EMBL" id="CABFMQ020000099">
    <property type="protein sequence ID" value="VTZ51617.1"/>
    <property type="molecule type" value="Genomic_DNA"/>
</dbReference>
<dbReference type="Proteomes" id="UP000485880">
    <property type="component" value="Unassembled WGS sequence"/>
</dbReference>
<keyword evidence="3" id="KW-1185">Reference proteome</keyword>
<evidence type="ECO:0000313" key="2">
    <source>
        <dbReference type="EMBL" id="VTZ51617.1"/>
    </source>
</evidence>
<organism evidence="2 3">
    <name type="scientific">Methylocella tundrae</name>
    <dbReference type="NCBI Taxonomy" id="227605"/>
    <lineage>
        <taxon>Bacteria</taxon>
        <taxon>Pseudomonadati</taxon>
        <taxon>Pseudomonadota</taxon>
        <taxon>Alphaproteobacteria</taxon>
        <taxon>Hyphomicrobiales</taxon>
        <taxon>Beijerinckiaceae</taxon>
        <taxon>Methylocella</taxon>
    </lineage>
</organism>
<sequence length="142" mass="15818">MTKNGGASAAHGSVGDLLRKARPVADGHKKQLKPPGRRRQGEDDPMNGDWHWFCASPARSYRARLATCAEIDALIMQAAIDPTLLSGARFVYVIVRYDRGANSLQKIFAALEPLRDPTEDECRRAWFEADQLIDAKIERLAQ</sequence>
<dbReference type="AlphaFoldDB" id="A0A8B6M9E2"/>
<feature type="region of interest" description="Disordered" evidence="1">
    <location>
        <begin position="1"/>
        <end position="48"/>
    </location>
</feature>
<accession>A0A8B6M9E2</accession>
<protein>
    <submittedName>
        <fullName evidence="2">Uncharacterized protein</fullName>
    </submittedName>
</protein>
<evidence type="ECO:0000313" key="3">
    <source>
        <dbReference type="Proteomes" id="UP000485880"/>
    </source>
</evidence>